<dbReference type="EMBL" id="NMPZ01000021">
    <property type="protein sequence ID" value="OXL43219.1"/>
    <property type="molecule type" value="Genomic_DNA"/>
</dbReference>
<dbReference type="RefSeq" id="WP_077154028.1">
    <property type="nucleotide sequence ID" value="NZ_NMPZ01000021.1"/>
</dbReference>
<dbReference type="AlphaFoldDB" id="A0AA91TI97"/>
<evidence type="ECO:0000313" key="3">
    <source>
        <dbReference type="Proteomes" id="UP000215155"/>
    </source>
</evidence>
<sequence>MAIAFISMMVFASTASAQTTIYGCLDKVYINKDKNPVHQNDVSPALNTTLTPNGDGSYKLELSEFKVGKMPAKLKVVANKVVLDGSTVNECDNAIILSFGAGLKFDATIEGSYDASTGKLEYTVKSVDASFLGVDFDTEVHFTTECTIK</sequence>
<dbReference type="Proteomes" id="UP000215155">
    <property type="component" value="Unassembled WGS sequence"/>
</dbReference>
<organism evidence="2 3">
    <name type="scientific">Segatella copri</name>
    <dbReference type="NCBI Taxonomy" id="165179"/>
    <lineage>
        <taxon>Bacteria</taxon>
        <taxon>Pseudomonadati</taxon>
        <taxon>Bacteroidota</taxon>
        <taxon>Bacteroidia</taxon>
        <taxon>Bacteroidales</taxon>
        <taxon>Prevotellaceae</taxon>
        <taxon>Segatella</taxon>
    </lineage>
</organism>
<keyword evidence="1" id="KW-0732">Signal</keyword>
<feature type="chain" id="PRO_5041681575" evidence="1">
    <location>
        <begin position="18"/>
        <end position="149"/>
    </location>
</feature>
<evidence type="ECO:0000313" key="2">
    <source>
        <dbReference type="EMBL" id="OXL43219.1"/>
    </source>
</evidence>
<proteinExistence type="predicted"/>
<name>A0AA91TI97_9BACT</name>
<feature type="signal peptide" evidence="1">
    <location>
        <begin position="1"/>
        <end position="17"/>
    </location>
</feature>
<comment type="caution">
    <text evidence="2">The sequence shown here is derived from an EMBL/GenBank/DDBJ whole genome shotgun (WGS) entry which is preliminary data.</text>
</comment>
<gene>
    <name evidence="2" type="ORF">CFT61_12235</name>
</gene>
<evidence type="ECO:0000256" key="1">
    <source>
        <dbReference type="SAM" id="SignalP"/>
    </source>
</evidence>
<accession>A0AA91TI97</accession>
<reference evidence="2 3" key="1">
    <citation type="submission" date="2017-07" db="EMBL/GenBank/DDBJ databases">
        <title>Draft genome sequence of Prevotella copri isolated from the gut of healthy adult Indian.</title>
        <authorList>
            <person name="Das B."/>
            <person name="Bag S."/>
            <person name="Ghosh T.S."/>
        </authorList>
    </citation>
    <scope>NUCLEOTIDE SEQUENCE [LARGE SCALE GENOMIC DNA]</scope>
    <source>
        <strain evidence="2 3">Indica</strain>
    </source>
</reference>
<protein>
    <submittedName>
        <fullName evidence="2">Uncharacterized protein</fullName>
    </submittedName>
</protein>